<keyword evidence="7" id="KW-1185">Reference proteome</keyword>
<dbReference type="PROSITE" id="PS50931">
    <property type="entry name" value="HTH_LYSR"/>
    <property type="match status" value="1"/>
</dbReference>
<proteinExistence type="inferred from homology"/>
<keyword evidence="4" id="KW-0804">Transcription</keyword>
<dbReference type="Proteomes" id="UP000019095">
    <property type="component" value="Chromosome"/>
</dbReference>
<reference evidence="6 7" key="1">
    <citation type="journal article" date="2014" name="Microbiology">
        <title>Unravelling the complete genome sequence of Advenella mimigardefordensis strain DPN7T and novel insights in the catabolism of the xenobiotic polythioester precursor 3,3'-dithiodipropionate.</title>
        <authorList>
            <person name="Wubbeler J.H."/>
            <person name="Hiessl S."/>
            <person name="Schuldes J."/>
            <person name="Thurmer A."/>
            <person name="Daniel R."/>
            <person name="Steinbuchel A."/>
        </authorList>
    </citation>
    <scope>NUCLEOTIDE SEQUENCE [LARGE SCALE GENOMIC DNA]</scope>
    <source>
        <strain evidence="7">DSM 17166 / LMG 22922 / DPN7</strain>
    </source>
</reference>
<evidence type="ECO:0000313" key="6">
    <source>
        <dbReference type="EMBL" id="AHG65425.1"/>
    </source>
</evidence>
<dbReference type="PANTHER" id="PTHR30537:SF3">
    <property type="entry name" value="TRANSCRIPTIONAL REGULATORY PROTEIN"/>
    <property type="match status" value="1"/>
</dbReference>
<dbReference type="PANTHER" id="PTHR30537">
    <property type="entry name" value="HTH-TYPE TRANSCRIPTIONAL REGULATOR"/>
    <property type="match status" value="1"/>
</dbReference>
<dbReference type="Pfam" id="PF03466">
    <property type="entry name" value="LysR_substrate"/>
    <property type="match status" value="1"/>
</dbReference>
<keyword evidence="3" id="KW-0238">DNA-binding</keyword>
<gene>
    <name evidence="6" type="ORF">MIM_c33640</name>
</gene>
<dbReference type="Gene3D" id="3.40.190.290">
    <property type="match status" value="1"/>
</dbReference>
<organism evidence="6 7">
    <name type="scientific">Advenella mimigardefordensis (strain DSM 17166 / LMG 22922 / DPN7)</name>
    <dbReference type="NCBI Taxonomy" id="1247726"/>
    <lineage>
        <taxon>Bacteria</taxon>
        <taxon>Pseudomonadati</taxon>
        <taxon>Pseudomonadota</taxon>
        <taxon>Betaproteobacteria</taxon>
        <taxon>Burkholderiales</taxon>
        <taxon>Alcaligenaceae</taxon>
    </lineage>
</organism>
<sequence>MRTISWDNLRFFITTARAGSLTAGANALRVSPATLSRRLANLEFELGQLLFARSPTGYSLTKEGRALLDSCVPIENGFNTLSSSLEAAADQPTGTVRVATSENIANLILLPRLASFIARYPLINIEFQTDAQPIALHGREADLAVRVSMPERGPFKVRTLGSLRHALYLSEAVGSNSKEGELGIIGWSENFKNLPIARAAMAHSYWRMPAVKVSSLKSQVAAAQAGLGYAYLPCLVGNQAPGLVLVDGPEGYLSQDIYLILHDDSVEVPRVRAVADFIVDSLREAKGMLEGLSKRGVVRK</sequence>
<dbReference type="GO" id="GO:0006351">
    <property type="term" value="P:DNA-templated transcription"/>
    <property type="evidence" value="ECO:0007669"/>
    <property type="project" value="TreeGrafter"/>
</dbReference>
<dbReference type="InterPro" id="IPR005119">
    <property type="entry name" value="LysR_subst-bd"/>
</dbReference>
<dbReference type="SUPFAM" id="SSF46785">
    <property type="entry name" value="Winged helix' DNA-binding domain"/>
    <property type="match status" value="1"/>
</dbReference>
<feature type="domain" description="HTH lysR-type" evidence="5">
    <location>
        <begin position="4"/>
        <end position="61"/>
    </location>
</feature>
<evidence type="ECO:0000256" key="4">
    <source>
        <dbReference type="ARBA" id="ARBA00023163"/>
    </source>
</evidence>
<accession>W0PIR9</accession>
<dbReference type="HOGENOM" id="CLU_039613_2_1_4"/>
<dbReference type="KEGG" id="amim:MIM_c33640"/>
<name>W0PIR9_ADVMD</name>
<dbReference type="InterPro" id="IPR000847">
    <property type="entry name" value="LysR_HTH_N"/>
</dbReference>
<dbReference type="Gene3D" id="1.10.10.10">
    <property type="entry name" value="Winged helix-like DNA-binding domain superfamily/Winged helix DNA-binding domain"/>
    <property type="match status" value="1"/>
</dbReference>
<evidence type="ECO:0000256" key="1">
    <source>
        <dbReference type="ARBA" id="ARBA00009437"/>
    </source>
</evidence>
<dbReference type="eggNOG" id="COG0583">
    <property type="taxonomic scope" value="Bacteria"/>
</dbReference>
<protein>
    <submittedName>
        <fullName evidence="6">Transcriptional regulator, LysR family</fullName>
    </submittedName>
</protein>
<evidence type="ECO:0000256" key="3">
    <source>
        <dbReference type="ARBA" id="ARBA00023125"/>
    </source>
</evidence>
<keyword evidence="2" id="KW-0805">Transcription regulation</keyword>
<dbReference type="InterPro" id="IPR036388">
    <property type="entry name" value="WH-like_DNA-bd_sf"/>
</dbReference>
<dbReference type="GO" id="GO:0043565">
    <property type="term" value="F:sequence-specific DNA binding"/>
    <property type="evidence" value="ECO:0007669"/>
    <property type="project" value="TreeGrafter"/>
</dbReference>
<dbReference type="InterPro" id="IPR036390">
    <property type="entry name" value="WH_DNA-bd_sf"/>
</dbReference>
<dbReference type="AlphaFoldDB" id="W0PIR9"/>
<evidence type="ECO:0000259" key="5">
    <source>
        <dbReference type="PROSITE" id="PS50931"/>
    </source>
</evidence>
<dbReference type="Pfam" id="PF00126">
    <property type="entry name" value="HTH_1"/>
    <property type="match status" value="1"/>
</dbReference>
<dbReference type="RefSeq" id="WP_052342337.1">
    <property type="nucleotide sequence ID" value="NZ_CP003915.1"/>
</dbReference>
<dbReference type="STRING" id="1247726.MIM_c33640"/>
<dbReference type="InterPro" id="IPR058163">
    <property type="entry name" value="LysR-type_TF_proteobact-type"/>
</dbReference>
<evidence type="ECO:0000256" key="2">
    <source>
        <dbReference type="ARBA" id="ARBA00023015"/>
    </source>
</evidence>
<dbReference type="GO" id="GO:0003700">
    <property type="term" value="F:DNA-binding transcription factor activity"/>
    <property type="evidence" value="ECO:0007669"/>
    <property type="project" value="InterPro"/>
</dbReference>
<dbReference type="SUPFAM" id="SSF53850">
    <property type="entry name" value="Periplasmic binding protein-like II"/>
    <property type="match status" value="1"/>
</dbReference>
<dbReference type="PATRIC" id="fig|1247726.3.peg.3720"/>
<comment type="similarity">
    <text evidence="1">Belongs to the LysR transcriptional regulatory family.</text>
</comment>
<evidence type="ECO:0000313" key="7">
    <source>
        <dbReference type="Proteomes" id="UP000019095"/>
    </source>
</evidence>
<dbReference type="EMBL" id="CP003915">
    <property type="protein sequence ID" value="AHG65425.1"/>
    <property type="molecule type" value="Genomic_DNA"/>
</dbReference>
<dbReference type="OrthoDB" id="9072091at2"/>